<dbReference type="Gene3D" id="1.10.10.60">
    <property type="entry name" value="Homeodomain-like"/>
    <property type="match status" value="1"/>
</dbReference>
<keyword evidence="4" id="KW-0614">Plasmid</keyword>
<feature type="domain" description="HTH tetR-type" evidence="3">
    <location>
        <begin position="84"/>
        <end position="144"/>
    </location>
</feature>
<keyword evidence="1 2" id="KW-0238">DNA-binding</keyword>
<dbReference type="InterPro" id="IPR036271">
    <property type="entry name" value="Tet_transcr_reg_TetR-rel_C_sf"/>
</dbReference>
<dbReference type="AlphaFoldDB" id="A0A330JWL5"/>
<proteinExistence type="predicted"/>
<dbReference type="PANTHER" id="PTHR30055">
    <property type="entry name" value="HTH-TYPE TRANSCRIPTIONAL REGULATOR RUTR"/>
    <property type="match status" value="1"/>
</dbReference>
<geneLocation type="plasmid" evidence="5">
    <name>pp2</name>
</geneLocation>
<dbReference type="Proteomes" id="UP000307241">
    <property type="component" value="Plasmid PP2"/>
</dbReference>
<protein>
    <submittedName>
        <fullName evidence="4">Transcriptional regulator</fullName>
    </submittedName>
</protein>
<evidence type="ECO:0000313" key="5">
    <source>
        <dbReference type="Proteomes" id="UP000307241"/>
    </source>
</evidence>
<sequence length="290" mass="32626">MKHHTRIHSDVQRSSRLFTAAQLHPMRIVDLTEEIFHPPWLKPWSLVESRLVWYSTVPFRVHQGDLMTQQQPVASPNHRTTKGAQRLRNLTDVAAELFLERGFESVAVDDVIARVGGSRRNVYSHFGGKEGLFIEVVKQLCAELAKPLEELNIAEDQVRDGLSSFGRQLLQTVLQPRTLELHRLMVAEGKRFPELAQAVLHAGHFKGTEILTAWVKAHQGNRTNTLRTELPARTLAQQFVNLVVMEAQLRALAGLDPQPLPADQLDAIVNDAVSTFLHGAQAKRITHEHG</sequence>
<name>A0A330JWL5_9PSED</name>
<dbReference type="InterPro" id="IPR009057">
    <property type="entry name" value="Homeodomain-like_sf"/>
</dbReference>
<dbReference type="InterPro" id="IPR050109">
    <property type="entry name" value="HTH-type_TetR-like_transc_reg"/>
</dbReference>
<reference evidence="5" key="1">
    <citation type="submission" date="2018-02" db="EMBL/GenBank/DDBJ databases">
        <authorList>
            <person name="Blom J."/>
        </authorList>
    </citation>
    <scope>NUCLEOTIDE SEQUENCE [LARGE SCALE GENOMIC DNA]</scope>
    <source>
        <strain evidence="5">CFBP 3800</strain>
        <plasmid evidence="5">pp2</plasmid>
    </source>
</reference>
<dbReference type="SUPFAM" id="SSF46689">
    <property type="entry name" value="Homeodomain-like"/>
    <property type="match status" value="1"/>
</dbReference>
<evidence type="ECO:0000313" key="4">
    <source>
        <dbReference type="EMBL" id="SPD89773.1"/>
    </source>
</evidence>
<dbReference type="Gene3D" id="1.10.357.10">
    <property type="entry name" value="Tetracycline Repressor, domain 2"/>
    <property type="match status" value="1"/>
</dbReference>
<evidence type="ECO:0000256" key="1">
    <source>
        <dbReference type="ARBA" id="ARBA00023125"/>
    </source>
</evidence>
<dbReference type="InterPro" id="IPR039536">
    <property type="entry name" value="TetR_C_Proteobacteria"/>
</dbReference>
<dbReference type="PROSITE" id="PS50977">
    <property type="entry name" value="HTH_TETR_2"/>
    <property type="match status" value="1"/>
</dbReference>
<dbReference type="Pfam" id="PF14246">
    <property type="entry name" value="TetR_C_7"/>
    <property type="match status" value="1"/>
</dbReference>
<dbReference type="SUPFAM" id="SSF48498">
    <property type="entry name" value="Tetracyclin repressor-like, C-terminal domain"/>
    <property type="match status" value="1"/>
</dbReference>
<evidence type="ECO:0000256" key="2">
    <source>
        <dbReference type="PROSITE-ProRule" id="PRU00335"/>
    </source>
</evidence>
<dbReference type="Pfam" id="PF00440">
    <property type="entry name" value="TetR_N"/>
    <property type="match status" value="1"/>
</dbReference>
<dbReference type="InterPro" id="IPR001647">
    <property type="entry name" value="HTH_TetR"/>
</dbReference>
<dbReference type="PANTHER" id="PTHR30055:SF146">
    <property type="entry name" value="HTH-TYPE TRANSCRIPTIONAL DUAL REGULATOR CECR"/>
    <property type="match status" value="1"/>
</dbReference>
<dbReference type="EMBL" id="LT985191">
    <property type="protein sequence ID" value="SPD89773.1"/>
    <property type="molecule type" value="Genomic_DNA"/>
</dbReference>
<dbReference type="GO" id="GO:0003700">
    <property type="term" value="F:DNA-binding transcription factor activity"/>
    <property type="evidence" value="ECO:0007669"/>
    <property type="project" value="TreeGrafter"/>
</dbReference>
<organism evidence="4 5">
    <name type="scientific">Pseudomonas syringae group genomosp. 3</name>
    <dbReference type="NCBI Taxonomy" id="251701"/>
    <lineage>
        <taxon>Bacteria</taxon>
        <taxon>Pseudomonadati</taxon>
        <taxon>Pseudomonadota</taxon>
        <taxon>Gammaproteobacteria</taxon>
        <taxon>Pseudomonadales</taxon>
        <taxon>Pseudomonadaceae</taxon>
        <taxon>Pseudomonas</taxon>
    </lineage>
</organism>
<feature type="DNA-binding region" description="H-T-H motif" evidence="2">
    <location>
        <begin position="107"/>
        <end position="126"/>
    </location>
</feature>
<accession>A0A330JWL5</accession>
<dbReference type="PRINTS" id="PR00455">
    <property type="entry name" value="HTHTETR"/>
</dbReference>
<evidence type="ECO:0000259" key="3">
    <source>
        <dbReference type="PROSITE" id="PS50977"/>
    </source>
</evidence>
<dbReference type="GO" id="GO:0000976">
    <property type="term" value="F:transcription cis-regulatory region binding"/>
    <property type="evidence" value="ECO:0007669"/>
    <property type="project" value="TreeGrafter"/>
</dbReference>
<gene>
    <name evidence="4" type="ORF">PSCFBP3800_P200088</name>
</gene>